<dbReference type="GO" id="GO:0016758">
    <property type="term" value="F:hexosyltransferase activity"/>
    <property type="evidence" value="ECO:0007669"/>
    <property type="project" value="TreeGrafter"/>
</dbReference>
<proteinExistence type="predicted"/>
<keyword evidence="1" id="KW-0328">Glycosyltransferase</keyword>
<feature type="transmembrane region" description="Helical" evidence="4">
    <location>
        <begin position="66"/>
        <end position="84"/>
    </location>
</feature>
<dbReference type="CDD" id="cd06533">
    <property type="entry name" value="Glyco_transf_WecG_TagA"/>
    <property type="match status" value="2"/>
</dbReference>
<dbReference type="EMBL" id="CP047593">
    <property type="protein sequence ID" value="QHI70198.1"/>
    <property type="molecule type" value="Genomic_DNA"/>
</dbReference>
<evidence type="ECO:0000256" key="4">
    <source>
        <dbReference type="SAM" id="Phobius"/>
    </source>
</evidence>
<feature type="transmembrane region" description="Helical" evidence="4">
    <location>
        <begin position="249"/>
        <end position="268"/>
    </location>
</feature>
<keyword evidence="4" id="KW-0812">Transmembrane</keyword>
<evidence type="ECO:0000313" key="5">
    <source>
        <dbReference type="EMBL" id="QHI70198.1"/>
    </source>
</evidence>
<accession>A0A6P1MDP3</accession>
<dbReference type="AlphaFoldDB" id="A0A6P1MDP3"/>
<name>A0A6P1MDP3_9BACT</name>
<gene>
    <name evidence="5" type="ORF">GT409_12360</name>
</gene>
<evidence type="ECO:0000256" key="3">
    <source>
        <dbReference type="SAM" id="MobiDB-lite"/>
    </source>
</evidence>
<dbReference type="NCBIfam" id="TIGR00696">
    <property type="entry name" value="wecG_tagA_cpsF"/>
    <property type="match status" value="2"/>
</dbReference>
<dbReference type="Proteomes" id="UP000464954">
    <property type="component" value="Chromosome"/>
</dbReference>
<feature type="region of interest" description="Disordered" evidence="3">
    <location>
        <begin position="324"/>
        <end position="361"/>
    </location>
</feature>
<feature type="compositionally biased region" description="Polar residues" evidence="3">
    <location>
        <begin position="349"/>
        <end position="358"/>
    </location>
</feature>
<feature type="transmembrane region" description="Helical" evidence="4">
    <location>
        <begin position="144"/>
        <end position="162"/>
    </location>
</feature>
<dbReference type="PANTHER" id="PTHR34136">
    <property type="match status" value="1"/>
</dbReference>
<evidence type="ECO:0000256" key="1">
    <source>
        <dbReference type="ARBA" id="ARBA00022676"/>
    </source>
</evidence>
<evidence type="ECO:0000256" key="2">
    <source>
        <dbReference type="ARBA" id="ARBA00022679"/>
    </source>
</evidence>
<reference evidence="5 6" key="1">
    <citation type="submission" date="2020-01" db="EMBL/GenBank/DDBJ databases">
        <title>Ponticoccus aerotolerans gen. nov., sp. nov., an anaerobic bacterium and proposal of Ponticoccusceae fam. nov., Ponticoccusles ord. nov. and Ponticoccuse classis nov. in the phylum Kiritimatiellaeota.</title>
        <authorList>
            <person name="Zhou L.Y."/>
            <person name="Du Z.J."/>
        </authorList>
    </citation>
    <scope>NUCLEOTIDE SEQUENCE [LARGE SCALE GENOMIC DNA]</scope>
    <source>
        <strain evidence="5 6">S-5007</strain>
    </source>
</reference>
<keyword evidence="6" id="KW-1185">Reference proteome</keyword>
<protein>
    <submittedName>
        <fullName evidence="5">WecB/TagA/CpsF family glycosyltransferase</fullName>
    </submittedName>
</protein>
<keyword evidence="2 5" id="KW-0808">Transferase</keyword>
<feature type="transmembrane region" description="Helical" evidence="4">
    <location>
        <begin position="12"/>
        <end position="31"/>
    </location>
</feature>
<dbReference type="RefSeq" id="WP_160629376.1">
    <property type="nucleotide sequence ID" value="NZ_CP047593.1"/>
</dbReference>
<feature type="compositionally biased region" description="Polar residues" evidence="3">
    <location>
        <begin position="324"/>
        <end position="334"/>
    </location>
</feature>
<keyword evidence="4" id="KW-1133">Transmembrane helix</keyword>
<dbReference type="PANTHER" id="PTHR34136:SF1">
    <property type="entry name" value="UDP-N-ACETYL-D-MANNOSAMINURONIC ACID TRANSFERASE"/>
    <property type="match status" value="1"/>
</dbReference>
<keyword evidence="4" id="KW-0472">Membrane</keyword>
<dbReference type="Pfam" id="PF03808">
    <property type="entry name" value="Glyco_tran_WecG"/>
    <property type="match status" value="2"/>
</dbReference>
<organism evidence="5 6">
    <name type="scientific">Tichowtungia aerotolerans</name>
    <dbReference type="NCBI Taxonomy" id="2697043"/>
    <lineage>
        <taxon>Bacteria</taxon>
        <taxon>Pseudomonadati</taxon>
        <taxon>Kiritimatiellota</taxon>
        <taxon>Tichowtungiia</taxon>
        <taxon>Tichowtungiales</taxon>
        <taxon>Tichowtungiaceae</taxon>
        <taxon>Tichowtungia</taxon>
    </lineage>
</organism>
<feature type="transmembrane region" description="Helical" evidence="4">
    <location>
        <begin position="37"/>
        <end position="54"/>
    </location>
</feature>
<dbReference type="KEGG" id="taer:GT409_12360"/>
<sequence length="881" mass="99309">MRAKRLINGLLNAVPLVLFSGMLVALLLARITLGLTLPWWGAWALGIFWGVIVFDHLIRVELFKQIGGFVVTFIAVLILIGALAPKETVARSPRMAADQVVRQMEATWNAVYHGNIFKNYSLKQQLIDYGTGLGNLDPFRHGKMILFALLGFALGVVYLFPIEPFRRWRNAFGSGGVEESWSRGETKSNTHTPIHPYAHTFQRSGSAAYICRCATLFLAGAVFALQVELLQVLSPTRLVTGLSLLDSCLGLLAGLLLFVPVHLFYVFLAERRKKGSPRFNVLGVGVDAVNMGDCLKLFEEIISWKPTADSMQLKRAVGCELNAESSYSNPSQDEAGTLDMSGRRKTENSELSSVTRHLSSGRDARLPAMTAALGVAGIVEARRNQKLQRILNESVLNTPDGMPLVWLGKLFGYRSIERVYGPDLLRDACAYGEARGWRHFFYGAAPGIVEKLKIALEQKHPAIRVSGIYCPPFRDLTPEEETEVVDMVNSSGTDIFWIGISTPKQLYFMDRIRSRLTCKIICPVGYAFDVNAGVEEDAPDWAKYSGFQWLHRAIKQPRLWKRYLPDNPRFVWEVILQVLHLKRYPMLMHERIVEPETDAEGYPRFPAGVVSLSAMSLEGARDRVLNWVRTGQRHYVNICTADTMVQCFDRPDMAKIVKNAGMATTDGMPLVWLAHHYGFKDATRVYGPDLMLELCRVTSDPAGFRCYDLGVKRDEHARESLKPNHLTPNTEKKCISHFFYGATDEVLEQLKANLLKKFPDLKVAGMYSPPFRPLTDAEKDEVAEMINASGADIVWCGLGTPKQDYWVAEFRPRLNCAAILAVGAAFNFHAGHVRQAPRWMMCGGLEWFFRLCTEPKRLWRRYLIGNPRFIMLTWRQFLSRS</sequence>
<evidence type="ECO:0000313" key="6">
    <source>
        <dbReference type="Proteomes" id="UP000464954"/>
    </source>
</evidence>
<dbReference type="InterPro" id="IPR004629">
    <property type="entry name" value="WecG_TagA_CpsF"/>
</dbReference>